<proteinExistence type="predicted"/>
<comment type="caution">
    <text evidence="2">The sequence shown here is derived from an EMBL/GenBank/DDBJ whole genome shotgun (WGS) entry which is preliminary data.</text>
</comment>
<reference evidence="2 3" key="1">
    <citation type="submission" date="2019-05" db="EMBL/GenBank/DDBJ databases">
        <title>Another draft genome of Portunus trituberculatus and its Hox gene families provides insights of decapod evolution.</title>
        <authorList>
            <person name="Jeong J.-H."/>
            <person name="Song I."/>
            <person name="Kim S."/>
            <person name="Choi T."/>
            <person name="Kim D."/>
            <person name="Ryu S."/>
            <person name="Kim W."/>
        </authorList>
    </citation>
    <scope>NUCLEOTIDE SEQUENCE [LARGE SCALE GENOMIC DNA]</scope>
    <source>
        <tissue evidence="2">Muscle</tissue>
    </source>
</reference>
<feature type="region of interest" description="Disordered" evidence="1">
    <location>
        <begin position="43"/>
        <end position="72"/>
    </location>
</feature>
<organism evidence="2 3">
    <name type="scientific">Portunus trituberculatus</name>
    <name type="common">Swimming crab</name>
    <name type="synonym">Neptunus trituberculatus</name>
    <dbReference type="NCBI Taxonomy" id="210409"/>
    <lineage>
        <taxon>Eukaryota</taxon>
        <taxon>Metazoa</taxon>
        <taxon>Ecdysozoa</taxon>
        <taxon>Arthropoda</taxon>
        <taxon>Crustacea</taxon>
        <taxon>Multicrustacea</taxon>
        <taxon>Malacostraca</taxon>
        <taxon>Eumalacostraca</taxon>
        <taxon>Eucarida</taxon>
        <taxon>Decapoda</taxon>
        <taxon>Pleocyemata</taxon>
        <taxon>Brachyura</taxon>
        <taxon>Eubrachyura</taxon>
        <taxon>Portunoidea</taxon>
        <taxon>Portunidae</taxon>
        <taxon>Portuninae</taxon>
        <taxon>Portunus</taxon>
    </lineage>
</organism>
<gene>
    <name evidence="2" type="ORF">E2C01_088096</name>
</gene>
<dbReference type="Proteomes" id="UP000324222">
    <property type="component" value="Unassembled WGS sequence"/>
</dbReference>
<feature type="compositionally biased region" description="Gly residues" evidence="1">
    <location>
        <begin position="43"/>
        <end position="56"/>
    </location>
</feature>
<dbReference type="EMBL" id="VSRR010093224">
    <property type="protein sequence ID" value="MPC92981.1"/>
    <property type="molecule type" value="Genomic_DNA"/>
</dbReference>
<name>A0A5B7J582_PORTR</name>
<accession>A0A5B7J582</accession>
<evidence type="ECO:0000313" key="3">
    <source>
        <dbReference type="Proteomes" id="UP000324222"/>
    </source>
</evidence>
<protein>
    <submittedName>
        <fullName evidence="2">Uncharacterized protein</fullName>
    </submittedName>
</protein>
<dbReference type="AlphaFoldDB" id="A0A5B7J582"/>
<sequence length="72" mass="7833">MWPSLLPYLLHGRGKGHALRRRHISTITFFRFDAASEIYDPYGGGGGGGEGGGGGHESSCVEDRQVERMRKG</sequence>
<evidence type="ECO:0000313" key="2">
    <source>
        <dbReference type="EMBL" id="MPC92981.1"/>
    </source>
</evidence>
<feature type="compositionally biased region" description="Basic and acidic residues" evidence="1">
    <location>
        <begin position="59"/>
        <end position="72"/>
    </location>
</feature>
<keyword evidence="3" id="KW-1185">Reference proteome</keyword>
<evidence type="ECO:0000256" key="1">
    <source>
        <dbReference type="SAM" id="MobiDB-lite"/>
    </source>
</evidence>